<keyword evidence="6" id="KW-0521">NADP</keyword>
<organism evidence="8 9">
    <name type="scientific">Adineta ricciae</name>
    <name type="common">Rotifer</name>
    <dbReference type="NCBI Taxonomy" id="249248"/>
    <lineage>
        <taxon>Eukaryota</taxon>
        <taxon>Metazoa</taxon>
        <taxon>Spiralia</taxon>
        <taxon>Gnathifera</taxon>
        <taxon>Rotifera</taxon>
        <taxon>Eurotatoria</taxon>
        <taxon>Bdelloidea</taxon>
        <taxon>Adinetida</taxon>
        <taxon>Adinetidae</taxon>
        <taxon>Adineta</taxon>
    </lineage>
</organism>
<dbReference type="EMBL" id="CAJNOR010004957">
    <property type="protein sequence ID" value="CAF1537261.1"/>
    <property type="molecule type" value="Genomic_DNA"/>
</dbReference>
<dbReference type="EC" id="2.4.2.31" evidence="6"/>
<evidence type="ECO:0000256" key="5">
    <source>
        <dbReference type="ARBA" id="ARBA00047597"/>
    </source>
</evidence>
<dbReference type="Proteomes" id="UP000663852">
    <property type="component" value="Unassembled WGS sequence"/>
</dbReference>
<keyword evidence="2 6" id="KW-0328">Glycosyltransferase</keyword>
<evidence type="ECO:0000256" key="6">
    <source>
        <dbReference type="RuleBase" id="RU361228"/>
    </source>
</evidence>
<accession>A0A815W133</accession>
<dbReference type="GO" id="GO:0106274">
    <property type="term" value="F:NAD+-protein-arginine ADP-ribosyltransferase activity"/>
    <property type="evidence" value="ECO:0007669"/>
    <property type="project" value="UniProtKB-EC"/>
</dbReference>
<evidence type="ECO:0000313" key="9">
    <source>
        <dbReference type="Proteomes" id="UP000663828"/>
    </source>
</evidence>
<sequence length="360" mass="41369">MECVFSRINDITHDDGRPRLPIDGYEGVPLVSLEVAVEPLVSLFPDDSLSTRVTIAKQRCQNPADGLSPDESASIMLYTIEWPHRAQSLYYILNKTLREENRELLRPWFAYLRLLIDALVQLPLFNDVVYRGVKRNLTADYPPNTQLTWWSFSSCTSDFRALECEEFCGTNGPRTIFHIKSEHARDIRNHSYYGSENEILLLPGRYLSIKNHANLGNGLYIIHLEEVDPPYKLISLPPVKPWQQIKPGASLLGKCISSGCQAYRKEVTIPIDIECYDIVKDSRTLAQCPMCRQHVNISKLGFNRCQWKLHGIIQQDSINPPKPFLKEWTPAPRHSLVQYDLSQKNALCWRQLMIEITSED</sequence>
<keyword evidence="3 6" id="KW-0808">Transferase</keyword>
<dbReference type="PROSITE" id="PS51996">
    <property type="entry name" value="TR_MART"/>
    <property type="match status" value="1"/>
</dbReference>
<dbReference type="EMBL" id="CAJNOJ010000040">
    <property type="protein sequence ID" value="CAF0929326.1"/>
    <property type="molecule type" value="Genomic_DNA"/>
</dbReference>
<evidence type="ECO:0000256" key="4">
    <source>
        <dbReference type="ARBA" id="ARBA00022695"/>
    </source>
</evidence>
<dbReference type="Proteomes" id="UP000663828">
    <property type="component" value="Unassembled WGS sequence"/>
</dbReference>
<keyword evidence="4" id="KW-0548">Nucleotidyltransferase</keyword>
<name>A0A815W133_ADIRI</name>
<evidence type="ECO:0000256" key="2">
    <source>
        <dbReference type="ARBA" id="ARBA00022676"/>
    </source>
</evidence>
<dbReference type="Gene3D" id="3.90.176.10">
    <property type="entry name" value="Toxin ADP-ribosyltransferase, Chain A, domain 1"/>
    <property type="match status" value="1"/>
</dbReference>
<dbReference type="SUPFAM" id="SSF56399">
    <property type="entry name" value="ADP-ribosylation"/>
    <property type="match status" value="1"/>
</dbReference>
<gene>
    <name evidence="7" type="ORF">EDS130_LOCUS11209</name>
    <name evidence="8" type="ORF">XAT740_LOCUS41912</name>
</gene>
<dbReference type="AlphaFoldDB" id="A0A815W133"/>
<keyword evidence="9" id="KW-1185">Reference proteome</keyword>
<comment type="similarity">
    <text evidence="1 6">Belongs to the Arg-specific ADP-ribosyltransferase family.</text>
</comment>
<reference evidence="8" key="1">
    <citation type="submission" date="2021-02" db="EMBL/GenBank/DDBJ databases">
        <authorList>
            <person name="Nowell W R."/>
        </authorList>
    </citation>
    <scope>NUCLEOTIDE SEQUENCE</scope>
</reference>
<evidence type="ECO:0000313" key="8">
    <source>
        <dbReference type="EMBL" id="CAF1537261.1"/>
    </source>
</evidence>
<keyword evidence="6" id="KW-0520">NAD</keyword>
<comment type="catalytic activity">
    <reaction evidence="5 6">
        <text>L-arginyl-[protein] + NAD(+) = N(omega)-(ADP-D-ribosyl)-L-arginyl-[protein] + nicotinamide + H(+)</text>
        <dbReference type="Rhea" id="RHEA:19149"/>
        <dbReference type="Rhea" id="RHEA-COMP:10532"/>
        <dbReference type="Rhea" id="RHEA-COMP:15087"/>
        <dbReference type="ChEBI" id="CHEBI:15378"/>
        <dbReference type="ChEBI" id="CHEBI:17154"/>
        <dbReference type="ChEBI" id="CHEBI:29965"/>
        <dbReference type="ChEBI" id="CHEBI:57540"/>
        <dbReference type="ChEBI" id="CHEBI:142554"/>
        <dbReference type="EC" id="2.4.2.31"/>
    </reaction>
</comment>
<dbReference type="GO" id="GO:0016779">
    <property type="term" value="F:nucleotidyltransferase activity"/>
    <property type="evidence" value="ECO:0007669"/>
    <property type="project" value="UniProtKB-KW"/>
</dbReference>
<dbReference type="OrthoDB" id="9983608at2759"/>
<evidence type="ECO:0000256" key="1">
    <source>
        <dbReference type="ARBA" id="ARBA00009558"/>
    </source>
</evidence>
<comment type="caution">
    <text evidence="8">The sequence shown here is derived from an EMBL/GenBank/DDBJ whole genome shotgun (WGS) entry which is preliminary data.</text>
</comment>
<evidence type="ECO:0000313" key="7">
    <source>
        <dbReference type="EMBL" id="CAF0929326.1"/>
    </source>
</evidence>
<dbReference type="InterPro" id="IPR000768">
    <property type="entry name" value="ART"/>
</dbReference>
<protein>
    <recommendedName>
        <fullName evidence="6">NAD(P)(+)--arginine ADP-ribosyltransferase</fullName>
        <ecNumber evidence="6">2.4.2.31</ecNumber>
    </recommendedName>
    <alternativeName>
        <fullName evidence="6">Mono(ADP-ribosyl)transferase</fullName>
    </alternativeName>
</protein>
<dbReference type="Pfam" id="PF01129">
    <property type="entry name" value="ART"/>
    <property type="match status" value="1"/>
</dbReference>
<evidence type="ECO:0000256" key="3">
    <source>
        <dbReference type="ARBA" id="ARBA00022679"/>
    </source>
</evidence>
<proteinExistence type="inferred from homology"/>